<dbReference type="GO" id="GO:1901135">
    <property type="term" value="P:carbohydrate derivative metabolic process"/>
    <property type="evidence" value="ECO:0007669"/>
    <property type="project" value="InterPro"/>
</dbReference>
<dbReference type="SUPFAM" id="SSF53697">
    <property type="entry name" value="SIS domain"/>
    <property type="match status" value="1"/>
</dbReference>
<dbReference type="Pfam" id="PF13580">
    <property type="entry name" value="SIS_2"/>
    <property type="match status" value="1"/>
</dbReference>
<dbReference type="AlphaFoldDB" id="A0A4S3B3U5"/>
<accession>A0A4S3B3U5</accession>
<dbReference type="InterPro" id="IPR035461">
    <property type="entry name" value="GmhA/DiaA"/>
</dbReference>
<dbReference type="EMBL" id="SDGV01000017">
    <property type="protein sequence ID" value="THB60927.1"/>
    <property type="molecule type" value="Genomic_DNA"/>
</dbReference>
<reference evidence="2 3" key="1">
    <citation type="submission" date="2019-01" db="EMBL/GenBank/DDBJ databases">
        <title>Vagococcus silagei sp. nov. isolated from brewer's grain.</title>
        <authorList>
            <person name="Guu J.-R."/>
        </authorList>
    </citation>
    <scope>NUCLEOTIDE SEQUENCE [LARGE SCALE GENOMIC DNA]</scope>
    <source>
        <strain evidence="2 3">2B-2</strain>
    </source>
</reference>
<name>A0A4S3B3U5_9ENTE</name>
<dbReference type="RefSeq" id="WP_136137173.1">
    <property type="nucleotide sequence ID" value="NZ_SDGV01000017.1"/>
</dbReference>
<sequence length="186" mass="20761">MLKEFVSLYQNEFQETLANIDVEKLEQLCRLLEETFAKERNIFIIGNGGSAASASHWVCDFNKGVSFQRPKVKSRFYSLADNIPTITAYGNDTQYDDIFMEQLKVLSNPGDLLISLSVSGNSKNLLKAQAFGESQKMITVSITNSQANELKSGSDLAISIPSENYGIVEDCHMYICHVISQFIAKK</sequence>
<dbReference type="CDD" id="cd05006">
    <property type="entry name" value="SIS_GmhA"/>
    <property type="match status" value="1"/>
</dbReference>
<dbReference type="InterPro" id="IPR001347">
    <property type="entry name" value="SIS_dom"/>
</dbReference>
<evidence type="ECO:0000259" key="1">
    <source>
        <dbReference type="PROSITE" id="PS51464"/>
    </source>
</evidence>
<dbReference type="PROSITE" id="PS51464">
    <property type="entry name" value="SIS"/>
    <property type="match status" value="1"/>
</dbReference>
<dbReference type="OrthoDB" id="9781311at2"/>
<evidence type="ECO:0000313" key="3">
    <source>
        <dbReference type="Proteomes" id="UP000310506"/>
    </source>
</evidence>
<dbReference type="InterPro" id="IPR050099">
    <property type="entry name" value="SIS_GmhA/DiaA_subfam"/>
</dbReference>
<dbReference type="PANTHER" id="PTHR30390:SF8">
    <property type="entry name" value="SUGAR ISOMERASE (SIS)"/>
    <property type="match status" value="1"/>
</dbReference>
<gene>
    <name evidence="2" type="ORF">ESZ54_08150</name>
</gene>
<comment type="caution">
    <text evidence="2">The sequence shown here is derived from an EMBL/GenBank/DDBJ whole genome shotgun (WGS) entry which is preliminary data.</text>
</comment>
<dbReference type="InterPro" id="IPR046348">
    <property type="entry name" value="SIS_dom_sf"/>
</dbReference>
<feature type="domain" description="SIS" evidence="1">
    <location>
        <begin position="32"/>
        <end position="186"/>
    </location>
</feature>
<dbReference type="PANTHER" id="PTHR30390">
    <property type="entry name" value="SEDOHEPTULOSE 7-PHOSPHATE ISOMERASE / DNAA INITIATOR-ASSOCIATING FACTOR FOR REPLICATION INITIATION"/>
    <property type="match status" value="1"/>
</dbReference>
<dbReference type="Gene3D" id="3.40.50.10490">
    <property type="entry name" value="Glucose-6-phosphate isomerase like protein, domain 1"/>
    <property type="match status" value="1"/>
</dbReference>
<keyword evidence="3" id="KW-1185">Reference proteome</keyword>
<dbReference type="Proteomes" id="UP000310506">
    <property type="component" value="Unassembled WGS sequence"/>
</dbReference>
<evidence type="ECO:0000313" key="2">
    <source>
        <dbReference type="EMBL" id="THB60927.1"/>
    </source>
</evidence>
<dbReference type="GO" id="GO:0097367">
    <property type="term" value="F:carbohydrate derivative binding"/>
    <property type="evidence" value="ECO:0007669"/>
    <property type="project" value="InterPro"/>
</dbReference>
<organism evidence="2 3">
    <name type="scientific">Vagococcus silagei</name>
    <dbReference type="NCBI Taxonomy" id="2508885"/>
    <lineage>
        <taxon>Bacteria</taxon>
        <taxon>Bacillati</taxon>
        <taxon>Bacillota</taxon>
        <taxon>Bacilli</taxon>
        <taxon>Lactobacillales</taxon>
        <taxon>Enterococcaceae</taxon>
        <taxon>Vagococcus</taxon>
    </lineage>
</organism>
<proteinExistence type="predicted"/>
<protein>
    <submittedName>
        <fullName evidence="2">SIS domain-containing protein</fullName>
    </submittedName>
</protein>